<dbReference type="EMBL" id="JACHIE010000028">
    <property type="protein sequence ID" value="MBB6458712.1"/>
    <property type="molecule type" value="Genomic_DNA"/>
</dbReference>
<evidence type="ECO:0000313" key="2">
    <source>
        <dbReference type="Proteomes" id="UP000578000"/>
    </source>
</evidence>
<reference evidence="1 2" key="1">
    <citation type="submission" date="2020-08" db="EMBL/GenBank/DDBJ databases">
        <title>Genomic Encyclopedia of Type Strains, Phase IV (KMG-IV): sequencing the most valuable type-strain genomes for metagenomic binning, comparative biology and taxonomic classification.</title>
        <authorList>
            <person name="Goeker M."/>
        </authorList>
    </citation>
    <scope>NUCLEOTIDE SEQUENCE [LARGE SCALE GENOMIC DNA]</scope>
    <source>
        <strain evidence="1 2">DSM 4491</strain>
    </source>
</reference>
<organism evidence="1 2">
    <name type="scientific">Acetobacter lovaniensis</name>
    <dbReference type="NCBI Taxonomy" id="104100"/>
    <lineage>
        <taxon>Bacteria</taxon>
        <taxon>Pseudomonadati</taxon>
        <taxon>Pseudomonadota</taxon>
        <taxon>Alphaproteobacteria</taxon>
        <taxon>Acetobacterales</taxon>
        <taxon>Acetobacteraceae</taxon>
        <taxon>Acetobacter</taxon>
    </lineage>
</organism>
<gene>
    <name evidence="1" type="ORF">HNR55_003325</name>
</gene>
<keyword evidence="2" id="KW-1185">Reference proteome</keyword>
<name>A0A841QL59_9PROT</name>
<proteinExistence type="predicted"/>
<evidence type="ECO:0000313" key="1">
    <source>
        <dbReference type="EMBL" id="MBB6458712.1"/>
    </source>
</evidence>
<sequence>MLHVVLEHFSPSDDSIIHTEHLYLTREEYEERTKRLSNLQEIIVLEEDIL</sequence>
<dbReference type="AlphaFoldDB" id="A0A841QL59"/>
<protein>
    <submittedName>
        <fullName evidence="1">Uncharacterized protein</fullName>
    </submittedName>
</protein>
<comment type="caution">
    <text evidence="1">The sequence shown here is derived from an EMBL/GenBank/DDBJ whole genome shotgun (WGS) entry which is preliminary data.</text>
</comment>
<dbReference type="RefSeq" id="WP_166117064.1">
    <property type="nucleotide sequence ID" value="NZ_BAABDB010000030.1"/>
</dbReference>
<accession>A0A841QL59</accession>
<dbReference type="Proteomes" id="UP000578000">
    <property type="component" value="Unassembled WGS sequence"/>
</dbReference>